<dbReference type="eggNOG" id="COG1208">
    <property type="taxonomic scope" value="Bacteria"/>
</dbReference>
<dbReference type="InterPro" id="IPR005835">
    <property type="entry name" value="NTP_transferase_dom"/>
</dbReference>
<feature type="domain" description="Nucleotidyl transferase" evidence="1">
    <location>
        <begin position="21"/>
        <end position="222"/>
    </location>
</feature>
<accession>C9LXD8</accession>
<dbReference type="EMBL" id="ACKP02000049">
    <property type="protein sequence ID" value="EEX76321.1"/>
    <property type="molecule type" value="Genomic_DNA"/>
</dbReference>
<gene>
    <name evidence="2" type="primary">rfbF</name>
    <name evidence="2" type="ORF">SELSPUOL_02146</name>
</gene>
<dbReference type="InterPro" id="IPR013446">
    <property type="entry name" value="G1P_cyt_trans-like"/>
</dbReference>
<dbReference type="InterPro" id="IPR029044">
    <property type="entry name" value="Nucleotide-diphossugar_trans"/>
</dbReference>
<reference evidence="2 3" key="1">
    <citation type="submission" date="2009-09" db="EMBL/GenBank/DDBJ databases">
        <authorList>
            <person name="Weinstock G."/>
            <person name="Sodergren E."/>
            <person name="Clifton S."/>
            <person name="Fulton L."/>
            <person name="Fulton B."/>
            <person name="Courtney L."/>
            <person name="Fronick C."/>
            <person name="Harrison M."/>
            <person name="Strong C."/>
            <person name="Farmer C."/>
            <person name="Delahaunty K."/>
            <person name="Markovic C."/>
            <person name="Hall O."/>
            <person name="Minx P."/>
            <person name="Tomlinson C."/>
            <person name="Mitreva M."/>
            <person name="Nelson J."/>
            <person name="Hou S."/>
            <person name="Wollam A."/>
            <person name="Pepin K.H."/>
            <person name="Johnson M."/>
            <person name="Bhonagiri V."/>
            <person name="Nash W.E."/>
            <person name="Warren W."/>
            <person name="Chinwalla A."/>
            <person name="Mardis E.R."/>
            <person name="Wilson R.K."/>
        </authorList>
    </citation>
    <scope>NUCLEOTIDE SEQUENCE [LARGE SCALE GENOMIC DNA]</scope>
    <source>
        <strain evidence="3">ATCC 35185 / DSM 20758 / VPI D19B-28</strain>
    </source>
</reference>
<dbReference type="GO" id="GO:0047343">
    <property type="term" value="F:glucose-1-phosphate cytidylyltransferase activity"/>
    <property type="evidence" value="ECO:0007669"/>
    <property type="project" value="UniProtKB-EC"/>
</dbReference>
<dbReference type="Pfam" id="PF00483">
    <property type="entry name" value="NTP_transferase"/>
    <property type="match status" value="1"/>
</dbReference>
<dbReference type="NCBIfam" id="TIGR02623">
    <property type="entry name" value="G1P_cyt_trans"/>
    <property type="match status" value="1"/>
</dbReference>
<dbReference type="Gene3D" id="3.90.550.10">
    <property type="entry name" value="Spore Coat Polysaccharide Biosynthesis Protein SpsA, Chain A"/>
    <property type="match status" value="1"/>
</dbReference>
<protein>
    <submittedName>
        <fullName evidence="2">Glucose-1-phosphate cytidylyltransferase</fullName>
        <ecNumber evidence="2">2.7.7.33</ecNumber>
    </submittedName>
</protein>
<dbReference type="PANTHER" id="PTHR47183:SF1">
    <property type="entry name" value="GLUCOSE-1-PHOSPHATE CYTIDYLYLTRANSFERASE"/>
    <property type="match status" value="1"/>
</dbReference>
<sequence length="276" mass="31757">MRARSDDLFRSAGSKGDEGLKTVLLAGGFGTRITEESERRPKPMIEIGGMPILWHIMKGYSHFGFNEFIICAGYKQHMIKEWFADYFLHTSDITFDFTQENRMIVHNQHTEPWKVTIVDTGLETLTGGRIRRIRKYVEDETFMMTYGDGVADVDIGELVRFHKSHGKAATLTAIMQKQQKGILDIGFDNSVHAFREKAMEDSAPINAGYMVLEPSVFDFIEGDSTVFEQTPMAELAKRNELKCYLHKGFWQCMDTLREKILLEKLWQSGKAPWKLW</sequence>
<dbReference type="GO" id="GO:0009243">
    <property type="term" value="P:O antigen biosynthetic process"/>
    <property type="evidence" value="ECO:0007669"/>
    <property type="project" value="InterPro"/>
</dbReference>
<dbReference type="AlphaFoldDB" id="C9LXD8"/>
<dbReference type="SUPFAM" id="SSF53448">
    <property type="entry name" value="Nucleotide-diphospho-sugar transferases"/>
    <property type="match status" value="1"/>
</dbReference>
<name>C9LXD8_SELS3</name>
<dbReference type="CDD" id="cd02524">
    <property type="entry name" value="G1P_cytidylyltransferase"/>
    <property type="match status" value="1"/>
</dbReference>
<proteinExistence type="predicted"/>
<organism evidence="2 3">
    <name type="scientific">Selenomonas sputigena (strain ATCC 35185 / DSM 20758 / CCUG 44933 / VPI D19B-28)</name>
    <dbReference type="NCBI Taxonomy" id="546271"/>
    <lineage>
        <taxon>Bacteria</taxon>
        <taxon>Bacillati</taxon>
        <taxon>Bacillota</taxon>
        <taxon>Negativicutes</taxon>
        <taxon>Selenomonadales</taxon>
        <taxon>Selenomonadaceae</taxon>
        <taxon>Selenomonas</taxon>
    </lineage>
</organism>
<evidence type="ECO:0000259" key="1">
    <source>
        <dbReference type="Pfam" id="PF00483"/>
    </source>
</evidence>
<dbReference type="Proteomes" id="UP000003505">
    <property type="component" value="Unassembled WGS sequence"/>
</dbReference>
<dbReference type="InterPro" id="IPR046981">
    <property type="entry name" value="G1P_cyt_trans"/>
</dbReference>
<dbReference type="PANTHER" id="PTHR47183">
    <property type="entry name" value="GLUCOSE-1-PHOSPHATE CYTIDYLYLTRANSFERASE-RELATED"/>
    <property type="match status" value="1"/>
</dbReference>
<keyword evidence="2" id="KW-0548">Nucleotidyltransferase</keyword>
<dbReference type="EC" id="2.7.7.33" evidence="2"/>
<comment type="caution">
    <text evidence="2">The sequence shown here is derived from an EMBL/GenBank/DDBJ whole genome shotgun (WGS) entry which is preliminary data.</text>
</comment>
<evidence type="ECO:0000313" key="3">
    <source>
        <dbReference type="Proteomes" id="UP000003505"/>
    </source>
</evidence>
<evidence type="ECO:0000313" key="2">
    <source>
        <dbReference type="EMBL" id="EEX76321.1"/>
    </source>
</evidence>
<dbReference type="STRING" id="546271.Selsp_0532"/>
<keyword evidence="2" id="KW-0808">Transferase</keyword>